<reference evidence="2 3" key="1">
    <citation type="submission" date="2018-05" db="EMBL/GenBank/DDBJ databases">
        <title>Genome sequencing and assembly of the regulated plant pathogen Lachnellula willkommii and related sister species for the development of diagnostic species identification markers.</title>
        <authorList>
            <person name="Giroux E."/>
            <person name="Bilodeau G."/>
        </authorList>
    </citation>
    <scope>NUCLEOTIDE SEQUENCE [LARGE SCALE GENOMIC DNA]</scope>
    <source>
        <strain evidence="2 3">CBS 197.66</strain>
    </source>
</reference>
<proteinExistence type="predicted"/>
<keyword evidence="1" id="KW-1133">Transmembrane helix</keyword>
<name>A0A8H8RKU2_9HELO</name>
<dbReference type="Proteomes" id="UP000462212">
    <property type="component" value="Unassembled WGS sequence"/>
</dbReference>
<evidence type="ECO:0000256" key="1">
    <source>
        <dbReference type="SAM" id="Phobius"/>
    </source>
</evidence>
<keyword evidence="3" id="KW-1185">Reference proteome</keyword>
<keyword evidence="1" id="KW-0472">Membrane</keyword>
<sequence>MQLTTTQSSSPNVVASFNLTSVTSNNTENVSIADCDLAFQDVESLVVCQGQSCRVNAMRATVTDQSKIPISFGNAFNIFPLATIGAVDTTADFTPFTWANLSSLQPDVFSRNLGLAYNSFWQSTYAEQFLTGNLTSNISFYDADVSFNTSQAQITRFDGDQYVCNRVFVGLLFVISCLLLIEAVSSILLKKLTFTPDILGYLSSCTRDNPYAKVGQALHLDGLQRTRALQSVRVAIGDVNISSDIGHIALSTTVEAQSLRKDRLYN</sequence>
<evidence type="ECO:0000313" key="3">
    <source>
        <dbReference type="Proteomes" id="UP000462212"/>
    </source>
</evidence>
<comment type="caution">
    <text evidence="2">The sequence shown here is derived from an EMBL/GenBank/DDBJ whole genome shotgun (WGS) entry which is preliminary data.</text>
</comment>
<dbReference type="OrthoDB" id="3692311at2759"/>
<keyword evidence="1" id="KW-0812">Transmembrane</keyword>
<dbReference type="AlphaFoldDB" id="A0A8H8RKU2"/>
<dbReference type="EMBL" id="QGMJ01000461">
    <property type="protein sequence ID" value="TVY36083.1"/>
    <property type="molecule type" value="Genomic_DNA"/>
</dbReference>
<gene>
    <name evidence="2" type="ORF">LSUB1_G008235</name>
</gene>
<organism evidence="2 3">
    <name type="scientific">Lachnellula subtilissima</name>
    <dbReference type="NCBI Taxonomy" id="602034"/>
    <lineage>
        <taxon>Eukaryota</taxon>
        <taxon>Fungi</taxon>
        <taxon>Dikarya</taxon>
        <taxon>Ascomycota</taxon>
        <taxon>Pezizomycotina</taxon>
        <taxon>Leotiomycetes</taxon>
        <taxon>Helotiales</taxon>
        <taxon>Lachnaceae</taxon>
        <taxon>Lachnellula</taxon>
    </lineage>
</organism>
<evidence type="ECO:0000313" key="2">
    <source>
        <dbReference type="EMBL" id="TVY36083.1"/>
    </source>
</evidence>
<feature type="transmembrane region" description="Helical" evidence="1">
    <location>
        <begin position="167"/>
        <end position="189"/>
    </location>
</feature>
<accession>A0A8H8RKU2</accession>
<protein>
    <submittedName>
        <fullName evidence="2">Uncharacterized protein</fullName>
    </submittedName>
</protein>